<sequence>MTDKSQADEAPTFATATFAGGCFWCTEAVYAEIRGVESVTSGYTGGRIPNPNYKQVCSGLTGHAEGVEIQYDPTVVPFEKLLEIFFATHDPTTLNRQGPDVGTQYRSAIFFHDSEQKKIAENVIAQLDQANIFSSPIVTTLEKAGVFYPAEDYHQDYFANNGSQPYCQAVVAPKVVKVRKAFENLLKSK</sequence>
<accession>X0SEZ1</accession>
<protein>
    <recommendedName>
        <fullName evidence="1">peptide-methionine (S)-S-oxide reductase</fullName>
        <ecNumber evidence="1">1.8.4.11</ecNumber>
    </recommendedName>
</protein>
<dbReference type="SUPFAM" id="SSF55068">
    <property type="entry name" value="Peptide methionine sulfoxide reductase"/>
    <property type="match status" value="1"/>
</dbReference>
<dbReference type="InterPro" id="IPR036509">
    <property type="entry name" value="Met_Sox_Rdtase_MsrA_sf"/>
</dbReference>
<comment type="caution">
    <text evidence="4">The sequence shown here is derived from an EMBL/GenBank/DDBJ whole genome shotgun (WGS) entry which is preliminary data.</text>
</comment>
<dbReference type="PANTHER" id="PTHR43774">
    <property type="entry name" value="PEPTIDE METHIONINE SULFOXIDE REDUCTASE"/>
    <property type="match status" value="1"/>
</dbReference>
<organism evidence="4">
    <name type="scientific">marine sediment metagenome</name>
    <dbReference type="NCBI Taxonomy" id="412755"/>
    <lineage>
        <taxon>unclassified sequences</taxon>
        <taxon>metagenomes</taxon>
        <taxon>ecological metagenomes</taxon>
    </lineage>
</organism>
<proteinExistence type="inferred from homology"/>
<name>X0SEZ1_9ZZZZ</name>
<dbReference type="PANTHER" id="PTHR43774:SF1">
    <property type="entry name" value="PEPTIDE METHIONINE SULFOXIDE REDUCTASE MSRA 2"/>
    <property type="match status" value="1"/>
</dbReference>
<evidence type="ECO:0000313" key="4">
    <source>
        <dbReference type="EMBL" id="GAF79569.1"/>
    </source>
</evidence>
<evidence type="ECO:0000256" key="1">
    <source>
        <dbReference type="ARBA" id="ARBA00012502"/>
    </source>
</evidence>
<keyword evidence="2" id="KW-0560">Oxidoreductase</keyword>
<dbReference type="Gene3D" id="3.30.1060.10">
    <property type="entry name" value="Peptide methionine sulphoxide reductase MsrA"/>
    <property type="match status" value="1"/>
</dbReference>
<dbReference type="NCBIfam" id="TIGR00401">
    <property type="entry name" value="msrA"/>
    <property type="match status" value="1"/>
</dbReference>
<feature type="domain" description="Peptide methionine sulphoxide reductase MsrA" evidence="3">
    <location>
        <begin position="15"/>
        <end position="168"/>
    </location>
</feature>
<dbReference type="GO" id="GO:0008113">
    <property type="term" value="F:peptide-methionine (S)-S-oxide reductase activity"/>
    <property type="evidence" value="ECO:0007669"/>
    <property type="project" value="UniProtKB-EC"/>
</dbReference>
<dbReference type="EC" id="1.8.4.11" evidence="1"/>
<dbReference type="Pfam" id="PF01625">
    <property type="entry name" value="PMSR"/>
    <property type="match status" value="1"/>
</dbReference>
<dbReference type="InterPro" id="IPR002569">
    <property type="entry name" value="Met_Sox_Rdtase_MsrA_dom"/>
</dbReference>
<dbReference type="HAMAP" id="MF_01401">
    <property type="entry name" value="MsrA"/>
    <property type="match status" value="1"/>
</dbReference>
<reference evidence="4" key="1">
    <citation type="journal article" date="2014" name="Front. Microbiol.">
        <title>High frequency of phylogenetically diverse reductive dehalogenase-homologous genes in deep subseafloor sedimentary metagenomes.</title>
        <authorList>
            <person name="Kawai M."/>
            <person name="Futagami T."/>
            <person name="Toyoda A."/>
            <person name="Takaki Y."/>
            <person name="Nishi S."/>
            <person name="Hori S."/>
            <person name="Arai W."/>
            <person name="Tsubouchi T."/>
            <person name="Morono Y."/>
            <person name="Uchiyama I."/>
            <person name="Ito T."/>
            <person name="Fujiyama A."/>
            <person name="Inagaki F."/>
            <person name="Takami H."/>
        </authorList>
    </citation>
    <scope>NUCLEOTIDE SEQUENCE</scope>
    <source>
        <strain evidence="4">Expedition CK06-06</strain>
    </source>
</reference>
<dbReference type="PROSITE" id="PS51257">
    <property type="entry name" value="PROKAR_LIPOPROTEIN"/>
    <property type="match status" value="1"/>
</dbReference>
<evidence type="ECO:0000259" key="3">
    <source>
        <dbReference type="Pfam" id="PF01625"/>
    </source>
</evidence>
<dbReference type="AlphaFoldDB" id="X0SEZ1"/>
<gene>
    <name evidence="4" type="ORF">S01H1_08844</name>
</gene>
<evidence type="ECO:0000256" key="2">
    <source>
        <dbReference type="ARBA" id="ARBA00023002"/>
    </source>
</evidence>
<dbReference type="EMBL" id="BARS01004525">
    <property type="protein sequence ID" value="GAF79569.1"/>
    <property type="molecule type" value="Genomic_DNA"/>
</dbReference>